<dbReference type="EMBL" id="JAYMYR010000011">
    <property type="protein sequence ID" value="KAK7332384.1"/>
    <property type="molecule type" value="Genomic_DNA"/>
</dbReference>
<name>A0AAN9LAT1_PHACN</name>
<proteinExistence type="predicted"/>
<sequence>MFLPPVPEGGDSVGVCWCLLLHLVCVSVGGGASGRRTKLEVGEVEWNCRNGVEVLDNDTCVPCLSLWPNSCANNVGALEE</sequence>
<evidence type="ECO:0000313" key="3">
    <source>
        <dbReference type="Proteomes" id="UP001374584"/>
    </source>
</evidence>
<dbReference type="Proteomes" id="UP001374584">
    <property type="component" value="Unassembled WGS sequence"/>
</dbReference>
<evidence type="ECO:0000313" key="2">
    <source>
        <dbReference type="EMBL" id="KAK7332384.1"/>
    </source>
</evidence>
<keyword evidence="3" id="KW-1185">Reference proteome</keyword>
<organism evidence="2 3">
    <name type="scientific">Phaseolus coccineus</name>
    <name type="common">Scarlet runner bean</name>
    <name type="synonym">Phaseolus multiflorus</name>
    <dbReference type="NCBI Taxonomy" id="3886"/>
    <lineage>
        <taxon>Eukaryota</taxon>
        <taxon>Viridiplantae</taxon>
        <taxon>Streptophyta</taxon>
        <taxon>Embryophyta</taxon>
        <taxon>Tracheophyta</taxon>
        <taxon>Spermatophyta</taxon>
        <taxon>Magnoliopsida</taxon>
        <taxon>eudicotyledons</taxon>
        <taxon>Gunneridae</taxon>
        <taxon>Pentapetalae</taxon>
        <taxon>rosids</taxon>
        <taxon>fabids</taxon>
        <taxon>Fabales</taxon>
        <taxon>Fabaceae</taxon>
        <taxon>Papilionoideae</taxon>
        <taxon>50 kb inversion clade</taxon>
        <taxon>NPAAA clade</taxon>
        <taxon>indigoferoid/millettioid clade</taxon>
        <taxon>Phaseoleae</taxon>
        <taxon>Phaseolus</taxon>
    </lineage>
</organism>
<comment type="caution">
    <text evidence="2">The sequence shown here is derived from an EMBL/GenBank/DDBJ whole genome shotgun (WGS) entry which is preliminary data.</text>
</comment>
<accession>A0AAN9LAT1</accession>
<dbReference type="AlphaFoldDB" id="A0AAN9LAT1"/>
<keyword evidence="1" id="KW-0732">Signal</keyword>
<feature type="signal peptide" evidence="1">
    <location>
        <begin position="1"/>
        <end position="34"/>
    </location>
</feature>
<evidence type="ECO:0000256" key="1">
    <source>
        <dbReference type="SAM" id="SignalP"/>
    </source>
</evidence>
<reference evidence="2 3" key="1">
    <citation type="submission" date="2024-01" db="EMBL/GenBank/DDBJ databases">
        <title>The genomes of 5 underutilized Papilionoideae crops provide insights into root nodulation and disease resistanc.</title>
        <authorList>
            <person name="Jiang F."/>
        </authorList>
    </citation>
    <scope>NUCLEOTIDE SEQUENCE [LARGE SCALE GENOMIC DNA]</scope>
    <source>
        <strain evidence="2">JINMINGXINNONG_FW02</strain>
        <tissue evidence="2">Leaves</tissue>
    </source>
</reference>
<evidence type="ECO:0008006" key="4">
    <source>
        <dbReference type="Google" id="ProtNLM"/>
    </source>
</evidence>
<gene>
    <name evidence="2" type="ORF">VNO80_29135</name>
</gene>
<feature type="chain" id="PRO_5042891035" description="Secreted protein" evidence="1">
    <location>
        <begin position="35"/>
        <end position="80"/>
    </location>
</feature>
<protein>
    <recommendedName>
        <fullName evidence="4">Secreted protein</fullName>
    </recommendedName>
</protein>